<feature type="domain" description="[Acyl-carrier-protein] S-malonyltransferase-like inserted helical" evidence="1">
    <location>
        <begin position="382"/>
        <end position="460"/>
    </location>
</feature>
<dbReference type="NCBIfam" id="TIGR02814">
    <property type="entry name" value="pfaD_fam"/>
    <property type="match status" value="1"/>
</dbReference>
<dbReference type="PANTHER" id="PTHR32332">
    <property type="entry name" value="2-NITROPROPANE DIOXYGENASE"/>
    <property type="match status" value="1"/>
</dbReference>
<organism evidence="2 3">
    <name type="scientific">Nocardia puris</name>
    <dbReference type="NCBI Taxonomy" id="208602"/>
    <lineage>
        <taxon>Bacteria</taxon>
        <taxon>Bacillati</taxon>
        <taxon>Actinomycetota</taxon>
        <taxon>Actinomycetes</taxon>
        <taxon>Mycobacteriales</taxon>
        <taxon>Nocardiaceae</taxon>
        <taxon>Nocardia</taxon>
    </lineage>
</organism>
<dbReference type="Proteomes" id="UP000252586">
    <property type="component" value="Unassembled WGS sequence"/>
</dbReference>
<dbReference type="Gene3D" id="3.20.20.70">
    <property type="entry name" value="Aldolase class I"/>
    <property type="match status" value="2"/>
</dbReference>
<dbReference type="OrthoDB" id="3543921at2"/>
<dbReference type="SUPFAM" id="SSF51412">
    <property type="entry name" value="Inosine monophosphate dehydrogenase (IMPDH)"/>
    <property type="match status" value="1"/>
</dbReference>
<accession>A0A366DCN7</accession>
<comment type="caution">
    <text evidence="2">The sequence shown here is derived from an EMBL/GenBank/DDBJ whole genome shotgun (WGS) entry which is preliminary data.</text>
</comment>
<dbReference type="Pfam" id="PF21607">
    <property type="entry name" value="FabD_helical_ins"/>
    <property type="match status" value="1"/>
</dbReference>
<proteinExistence type="predicted"/>
<name>A0A366DCN7_9NOCA</name>
<dbReference type="InterPro" id="IPR013785">
    <property type="entry name" value="Aldolase_TIM"/>
</dbReference>
<keyword evidence="3" id="KW-1185">Reference proteome</keyword>
<reference evidence="2 3" key="1">
    <citation type="submission" date="2018-06" db="EMBL/GenBank/DDBJ databases">
        <title>Genomic Encyclopedia of Type Strains, Phase IV (KMG-IV): sequencing the most valuable type-strain genomes for metagenomic binning, comparative biology and taxonomic classification.</title>
        <authorList>
            <person name="Goeker M."/>
        </authorList>
    </citation>
    <scope>NUCLEOTIDE SEQUENCE [LARGE SCALE GENOMIC DNA]</scope>
    <source>
        <strain evidence="2 3">DSM 44599</strain>
    </source>
</reference>
<dbReference type="AlphaFoldDB" id="A0A366DCN7"/>
<protein>
    <submittedName>
        <fullName evidence="2">PfaD family protein</fullName>
    </submittedName>
</protein>
<dbReference type="STRING" id="1210090.GCA_001613185_04763"/>
<evidence type="ECO:0000259" key="1">
    <source>
        <dbReference type="Pfam" id="PF21607"/>
    </source>
</evidence>
<dbReference type="EMBL" id="QNRE01000010">
    <property type="protein sequence ID" value="RBO87817.1"/>
    <property type="molecule type" value="Genomic_DNA"/>
</dbReference>
<dbReference type="RefSeq" id="WP_067511435.1">
    <property type="nucleotide sequence ID" value="NZ_CP107943.1"/>
</dbReference>
<sequence length="537" mass="57622">MTVAQRIGSAPAAPGAGPVVRTDLAGMRAVLARLDSPCHVVSDDGRLGVSTTVPPAPARVLATVPPCPPDRLGASSFRREHGVDLAYLAGAMAHGIASVPLVRAMARAGLLASFGSGGLPLETIDRRVGELRESVPDRPFLVNLLHSPHDSRLEFGTVELLARHGVRAVEASAFLDITPALVWWRLSGLTRHGGRAVTGHRLMAKVSRFEVGSRFLAPAPEPMVADLVARGLLTAEQAELGRTVPMADDITVEADSGGHTDGRSLTALLPQFAQEREAARGRWAPAGAVRLGVAGGLGTPAAVAAAFALGADYVVTGSVNQACVEADVSDTAKAMLVAAGAADTAMAPSADMFEMGSQVQVLRKGTMFAQRAQRLRQLYDRYGGLDELTADDRMWLERRVLRMTLDEAWARVCEYLRRAQPDLAPESLDPRRRMAMVFRWYLGLSSRWAQEGRADRTVDYQLWAGPALGAFNDWAAESVLSDLGRRTVTEVAANLMVGAAYSLRVHQLRVLGVRMPPAVELFRPVPDCAAYARQLLR</sequence>
<dbReference type="InterPro" id="IPR049489">
    <property type="entry name" value="FabD-like_helical_ins"/>
</dbReference>
<gene>
    <name evidence="2" type="ORF">DFR74_11071</name>
</gene>
<evidence type="ECO:0000313" key="2">
    <source>
        <dbReference type="EMBL" id="RBO87817.1"/>
    </source>
</evidence>
<dbReference type="PANTHER" id="PTHR32332:SF20">
    <property type="entry name" value="2-NITROPROPANE DIOXYGENASE-LIKE PROTEIN"/>
    <property type="match status" value="1"/>
</dbReference>
<evidence type="ECO:0000313" key="3">
    <source>
        <dbReference type="Proteomes" id="UP000252586"/>
    </source>
</evidence>
<dbReference type="InterPro" id="IPR014179">
    <property type="entry name" value="PfaD-like_TIM-barrel"/>
</dbReference>